<dbReference type="GO" id="GO:0008270">
    <property type="term" value="F:zinc ion binding"/>
    <property type="evidence" value="ECO:0007669"/>
    <property type="project" value="UniProtKB-KW"/>
</dbReference>
<keyword evidence="7" id="KW-0863">Zinc-finger</keyword>
<dbReference type="GO" id="GO:0003676">
    <property type="term" value="F:nucleic acid binding"/>
    <property type="evidence" value="ECO:0007669"/>
    <property type="project" value="InterPro"/>
</dbReference>
<keyword evidence="12" id="KW-1185">Reference proteome</keyword>
<feature type="domain" description="CCHC-type" evidence="9">
    <location>
        <begin position="581"/>
        <end position="596"/>
    </location>
</feature>
<dbReference type="SUPFAM" id="SSF57756">
    <property type="entry name" value="Retrovirus zinc finger-like domains"/>
    <property type="match status" value="4"/>
</dbReference>
<comment type="catalytic activity">
    <reaction evidence="2">
        <text>a (3E)-enoyl-CoA = a 4-saturated (2E)-enoyl-CoA</text>
        <dbReference type="Rhea" id="RHEA:45228"/>
        <dbReference type="ChEBI" id="CHEBI:58521"/>
        <dbReference type="ChEBI" id="CHEBI:85097"/>
        <dbReference type="EC" id="5.3.3.8"/>
    </reaction>
</comment>
<dbReference type="InterPro" id="IPR056805">
    <property type="entry name" value="ACT_ACR9/10_C"/>
</dbReference>
<dbReference type="Pfam" id="PF00098">
    <property type="entry name" value="zf-CCHC"/>
    <property type="match status" value="7"/>
</dbReference>
<dbReference type="Pfam" id="PF24914">
    <property type="entry name" value="ACR10_N"/>
    <property type="match status" value="1"/>
</dbReference>
<dbReference type="PROSITE" id="PS51671">
    <property type="entry name" value="ACT"/>
    <property type="match status" value="1"/>
</dbReference>
<dbReference type="EMBL" id="RDQH01000327">
    <property type="protein sequence ID" value="RXI08979.1"/>
    <property type="molecule type" value="Genomic_DNA"/>
</dbReference>
<keyword evidence="7" id="KW-0479">Metal-binding</keyword>
<dbReference type="GO" id="GO:0009062">
    <property type="term" value="P:fatty acid catabolic process"/>
    <property type="evidence" value="ECO:0007669"/>
    <property type="project" value="UniProtKB-ARBA"/>
</dbReference>
<dbReference type="Gene3D" id="3.90.226.10">
    <property type="entry name" value="2-enoyl-CoA Hydratase, Chain A, domain 1"/>
    <property type="match status" value="1"/>
</dbReference>
<dbReference type="SMART" id="SM00343">
    <property type="entry name" value="ZnF_C2HC"/>
    <property type="match status" value="9"/>
</dbReference>
<evidence type="ECO:0000259" key="9">
    <source>
        <dbReference type="PROSITE" id="PS50158"/>
    </source>
</evidence>
<evidence type="ECO:0000256" key="2">
    <source>
        <dbReference type="ARBA" id="ARBA00000765"/>
    </source>
</evidence>
<dbReference type="SUPFAM" id="SSF52096">
    <property type="entry name" value="ClpP/crotonase"/>
    <property type="match status" value="1"/>
</dbReference>
<evidence type="ECO:0000313" key="12">
    <source>
        <dbReference type="Proteomes" id="UP000290289"/>
    </source>
</evidence>
<dbReference type="Gene3D" id="4.10.60.10">
    <property type="entry name" value="Zinc finger, CCHC-type"/>
    <property type="match status" value="4"/>
</dbReference>
<feature type="domain" description="CCHC-type" evidence="9">
    <location>
        <begin position="479"/>
        <end position="492"/>
    </location>
</feature>
<comment type="pathway">
    <text evidence="3">Lipid metabolism; fatty acid beta-oxidation.</text>
</comment>
<evidence type="ECO:0000256" key="6">
    <source>
        <dbReference type="ARBA" id="ARBA00023098"/>
    </source>
</evidence>
<feature type="domain" description="CCHC-type" evidence="9">
    <location>
        <begin position="460"/>
        <end position="475"/>
    </location>
</feature>
<accession>A0A498KLE1</accession>
<comment type="similarity">
    <text evidence="4">Belongs to the enoyl-CoA hydratase/isomerase family.</text>
</comment>
<dbReference type="InterPro" id="IPR045865">
    <property type="entry name" value="ACT-like_dom_sf"/>
</dbReference>
<dbReference type="CDD" id="cd06558">
    <property type="entry name" value="crotonase-like"/>
    <property type="match status" value="1"/>
</dbReference>
<dbReference type="Pfam" id="PF24931">
    <property type="entry name" value="ACT_ACR9_3rd"/>
    <property type="match status" value="1"/>
</dbReference>
<dbReference type="Proteomes" id="UP000290289">
    <property type="component" value="Chromosome 1"/>
</dbReference>
<dbReference type="PANTHER" id="PTHR47103">
    <property type="entry name" value="DNA-BINDING PROTEIN"/>
    <property type="match status" value="1"/>
</dbReference>
<feature type="domain" description="CCHC-type" evidence="9">
    <location>
        <begin position="562"/>
        <end position="577"/>
    </location>
</feature>
<gene>
    <name evidence="11" type="ORF">DVH24_023123</name>
</gene>
<keyword evidence="6" id="KW-0443">Lipid metabolism</keyword>
<dbReference type="InterPro" id="IPR036875">
    <property type="entry name" value="Znf_CCHC_sf"/>
</dbReference>
<keyword evidence="7" id="KW-0862">Zinc</keyword>
<evidence type="ECO:0000259" key="10">
    <source>
        <dbReference type="PROSITE" id="PS51671"/>
    </source>
</evidence>
<evidence type="ECO:0000256" key="1">
    <source>
        <dbReference type="ARBA" id="ARBA00000452"/>
    </source>
</evidence>
<dbReference type="FunFam" id="3.90.226.10:FF:000049">
    <property type="entry name" value="Enoyl-CoA delta isomerase 3"/>
    <property type="match status" value="1"/>
</dbReference>
<dbReference type="InterPro" id="IPR001753">
    <property type="entry name" value="Enoyl-CoA_hydra/iso"/>
</dbReference>
<dbReference type="InterPro" id="IPR029045">
    <property type="entry name" value="ClpP/crotonase-like_dom_sf"/>
</dbReference>
<dbReference type="InterPro" id="IPR056816">
    <property type="entry name" value="ACR2/9/10_N"/>
</dbReference>
<dbReference type="Pfam" id="PF00378">
    <property type="entry name" value="ECH_1"/>
    <property type="match status" value="1"/>
</dbReference>
<protein>
    <recommendedName>
        <fullName evidence="5">Delta(3)-Delta(2)-enoyl-CoA isomerase</fullName>
        <ecNumber evidence="5">5.3.3.8</ecNumber>
    </recommendedName>
</protein>
<dbReference type="InterPro" id="IPR002912">
    <property type="entry name" value="ACT_dom"/>
</dbReference>
<feature type="domain" description="CCHC-type" evidence="9">
    <location>
        <begin position="612"/>
        <end position="625"/>
    </location>
</feature>
<evidence type="ECO:0000256" key="5">
    <source>
        <dbReference type="ARBA" id="ARBA00012064"/>
    </source>
</evidence>
<feature type="domain" description="CCHC-type" evidence="9">
    <location>
        <begin position="631"/>
        <end position="646"/>
    </location>
</feature>
<feature type="compositionally biased region" description="Basic and acidic residues" evidence="8">
    <location>
        <begin position="427"/>
        <end position="442"/>
    </location>
</feature>
<evidence type="ECO:0000256" key="8">
    <source>
        <dbReference type="SAM" id="MobiDB-lite"/>
    </source>
</evidence>
<evidence type="ECO:0000313" key="11">
    <source>
        <dbReference type="EMBL" id="RXI08979.1"/>
    </source>
</evidence>
<feature type="domain" description="ACT" evidence="10">
    <location>
        <begin position="112"/>
        <end position="195"/>
    </location>
</feature>
<evidence type="ECO:0000256" key="7">
    <source>
        <dbReference type="PROSITE-ProRule" id="PRU00047"/>
    </source>
</evidence>
<dbReference type="InterPro" id="IPR001878">
    <property type="entry name" value="Znf_CCHC"/>
</dbReference>
<feature type="domain" description="CCHC-type" evidence="9">
    <location>
        <begin position="498"/>
        <end position="513"/>
    </location>
</feature>
<comment type="caution">
    <text evidence="11">The sequence shown here is derived from an EMBL/GenBank/DDBJ whole genome shotgun (WGS) entry which is preliminary data.</text>
</comment>
<dbReference type="STRING" id="3750.A0A498KLE1"/>
<feature type="region of interest" description="Disordered" evidence="8">
    <location>
        <begin position="427"/>
        <end position="449"/>
    </location>
</feature>
<dbReference type="PANTHER" id="PTHR47103:SF5">
    <property type="entry name" value="DNA-BINDING PROTEIN HEXBP-LIKE"/>
    <property type="match status" value="1"/>
</dbReference>
<feature type="domain" description="CCHC-type" evidence="9">
    <location>
        <begin position="517"/>
        <end position="532"/>
    </location>
</feature>
<reference evidence="11 12" key="1">
    <citation type="submission" date="2018-10" db="EMBL/GenBank/DDBJ databases">
        <title>A high-quality apple genome assembly.</title>
        <authorList>
            <person name="Hu J."/>
        </authorList>
    </citation>
    <scope>NUCLEOTIDE SEQUENCE [LARGE SCALE GENOMIC DNA]</scope>
    <source>
        <strain evidence="12">cv. HFTH1</strain>
        <tissue evidence="11">Young leaf</tissue>
    </source>
</reference>
<evidence type="ECO:0000256" key="3">
    <source>
        <dbReference type="ARBA" id="ARBA00005005"/>
    </source>
</evidence>
<name>A0A498KLE1_MALDO</name>
<dbReference type="GO" id="GO:0004165">
    <property type="term" value="F:delta(3)-delta(2)-enoyl-CoA isomerase activity"/>
    <property type="evidence" value="ECO:0007669"/>
    <property type="project" value="UniProtKB-EC"/>
</dbReference>
<comment type="catalytic activity">
    <reaction evidence="1">
        <text>a (3Z)-enoyl-CoA = a 4-saturated (2E)-enoyl-CoA</text>
        <dbReference type="Rhea" id="RHEA:45900"/>
        <dbReference type="ChEBI" id="CHEBI:85097"/>
        <dbReference type="ChEBI" id="CHEBI:85489"/>
        <dbReference type="EC" id="5.3.3.8"/>
    </reaction>
</comment>
<dbReference type="Pfam" id="PF24926">
    <property type="entry name" value="ACT_ACR9_C"/>
    <property type="match status" value="1"/>
</dbReference>
<dbReference type="EC" id="5.3.3.8" evidence="5"/>
<dbReference type="SUPFAM" id="SSF55021">
    <property type="entry name" value="ACT-like"/>
    <property type="match status" value="2"/>
</dbReference>
<sequence length="873" mass="97487">MGIPCDDIVVIKPGKAPDEPSVLTVNCPDKAGLGCDLCRIILQFGLSITKGDFSTDGRWCYIVLWVVPHHESLKVDWERLKDRLSSACPSSCFFSFYLNQFSNVPTPSPVYLLKFWCHDQRGSLHDVTKVLCELEILIQRVKVMPTPDGRVLDLFFITDCLELLHTKQRRDDICEHLMAALGEYCITCELKLPGPEYESLQGNSSLPPAIADELFSYQLKDDEAYPKAISQNMGTVNKTSITVDNSLSPVHTVLQIQCVDRNGLFYDIMRTSKDCNIQIAYGRFSSPVKGFRNLDLFIQQTNGKKLVDPEVQVALCNHLKEEMVHPLRVIVANRGPETELLVANPVELSGKGRPLVFYNVTLALKQLGVSIFAAEIVRNSTSVCQWEIYRFLLDDSREFPLEEVRGRVLRLLFCLVVSNMSVNRSQSPERAKRYRSRERASYHDAPYPSERRSYRQDCLCNKCKRPGHFARDCPNMTVCNNCGLPGHIAAECNSTTMCWNCKEPGHLANQCSNNPVCHICSKKGHLARDCSNPSPSSHDARLCNNCYKPGHIAVYCTNEKACNNCRKPGHLARDCPNEPVCHNCNISGHMARHCDKSSLAPDIRGPFRDITCRNCGLPGHIGRECISIVICHNCGGMGHQAYECPSALMMYGRGIRRLNPTLIDSIRSALNQVRAAVTTTATSSSPSALITTAHGKFFSNGYDLSWAQSSESRIELMDAKLRSLVADLISLPMPTIAAVSGHASAAGFILALSHDYLLMRRDRGFIYMSELDIELLLPRWFLALIESKVGSPAARRDLLLRADKVKADVAVAKGIIYSAHDSAEETVEAAANLGEELVRRKWNGHVYAHIRKDLLSDVLDEIRRNTTGRKSRL</sequence>
<organism evidence="11 12">
    <name type="scientific">Malus domestica</name>
    <name type="common">Apple</name>
    <name type="synonym">Pyrus malus</name>
    <dbReference type="NCBI Taxonomy" id="3750"/>
    <lineage>
        <taxon>Eukaryota</taxon>
        <taxon>Viridiplantae</taxon>
        <taxon>Streptophyta</taxon>
        <taxon>Embryophyta</taxon>
        <taxon>Tracheophyta</taxon>
        <taxon>Spermatophyta</taxon>
        <taxon>Magnoliopsida</taxon>
        <taxon>eudicotyledons</taxon>
        <taxon>Gunneridae</taxon>
        <taxon>Pentapetalae</taxon>
        <taxon>rosids</taxon>
        <taxon>fabids</taxon>
        <taxon>Rosales</taxon>
        <taxon>Rosaceae</taxon>
        <taxon>Amygdaloideae</taxon>
        <taxon>Maleae</taxon>
        <taxon>Malus</taxon>
    </lineage>
</organism>
<dbReference type="PROSITE" id="PS50158">
    <property type="entry name" value="ZF_CCHC"/>
    <property type="match status" value="8"/>
</dbReference>
<dbReference type="AlphaFoldDB" id="A0A498KLE1"/>
<proteinExistence type="inferred from homology"/>
<evidence type="ECO:0000256" key="4">
    <source>
        <dbReference type="ARBA" id="ARBA00005254"/>
    </source>
</evidence>